<feature type="active site" evidence="7">
    <location>
        <position position="92"/>
    </location>
</feature>
<dbReference type="InterPro" id="IPR040919">
    <property type="entry name" value="Asparaginase_C"/>
</dbReference>
<dbReference type="InterPro" id="IPR037152">
    <property type="entry name" value="L-asparaginase_N_sf"/>
</dbReference>
<evidence type="ECO:0000313" key="10">
    <source>
        <dbReference type="EMBL" id="PIO59404.1"/>
    </source>
</evidence>
<dbReference type="InterPro" id="IPR027474">
    <property type="entry name" value="L-asparaginase_N"/>
</dbReference>
<dbReference type="SMART" id="SM00870">
    <property type="entry name" value="Asparaginase"/>
    <property type="match status" value="1"/>
</dbReference>
<dbReference type="Pfam" id="PF00023">
    <property type="entry name" value="Ank"/>
    <property type="match status" value="1"/>
</dbReference>
<dbReference type="Gene3D" id="3.40.50.1170">
    <property type="entry name" value="L-asparaginase, N-terminal domain"/>
    <property type="match status" value="1"/>
</dbReference>
<keyword evidence="11" id="KW-1185">Reference proteome</keyword>
<dbReference type="InterPro" id="IPR002110">
    <property type="entry name" value="Ankyrin_rpt"/>
</dbReference>
<dbReference type="PIRSF" id="PIRSF001220">
    <property type="entry name" value="L-ASNase_gatD"/>
    <property type="match status" value="1"/>
</dbReference>
<dbReference type="InterPro" id="IPR036152">
    <property type="entry name" value="Asp/glu_Ase-like_sf"/>
</dbReference>
<evidence type="ECO:0000256" key="6">
    <source>
        <dbReference type="PROSITE-ProRule" id="PRU00023"/>
    </source>
</evidence>
<evidence type="ECO:0000256" key="3">
    <source>
        <dbReference type="ARBA" id="ARBA00022801"/>
    </source>
</evidence>
<dbReference type="PROSITE" id="PS00917">
    <property type="entry name" value="ASN_GLN_ASE_2"/>
    <property type="match status" value="1"/>
</dbReference>
<feature type="non-terminal residue" evidence="10">
    <location>
        <position position="1"/>
    </location>
</feature>
<dbReference type="PANTHER" id="PTHR11707">
    <property type="entry name" value="L-ASPARAGINASE"/>
    <property type="match status" value="1"/>
</dbReference>
<dbReference type="InterPro" id="IPR027473">
    <property type="entry name" value="L-asparaginase_C"/>
</dbReference>
<dbReference type="PROSITE" id="PS50297">
    <property type="entry name" value="ANK_REP_REGION"/>
    <property type="match status" value="1"/>
</dbReference>
<dbReference type="FunFam" id="3.40.50.40:FF:000001">
    <property type="entry name" value="L-asparaginase 1"/>
    <property type="match status" value="1"/>
</dbReference>
<dbReference type="Gene3D" id="1.25.40.20">
    <property type="entry name" value="Ankyrin repeat-containing domain"/>
    <property type="match status" value="1"/>
</dbReference>
<protein>
    <recommendedName>
        <fullName evidence="1">asparaginase</fullName>
        <ecNumber evidence="1">3.5.1.1</ecNumber>
    </recommendedName>
</protein>
<dbReference type="InterPro" id="IPR006033">
    <property type="entry name" value="AsnA_fam"/>
</dbReference>
<dbReference type="InterPro" id="IPR041725">
    <property type="entry name" value="L-asparaginase_I"/>
</dbReference>
<evidence type="ECO:0000256" key="7">
    <source>
        <dbReference type="PROSITE-ProRule" id="PRU10100"/>
    </source>
</evidence>
<dbReference type="PIRSF" id="PIRSF500176">
    <property type="entry name" value="L_ASNase"/>
    <property type="match status" value="1"/>
</dbReference>
<dbReference type="PRINTS" id="PR00139">
    <property type="entry name" value="ASNGLNASE"/>
</dbReference>
<dbReference type="Gene3D" id="3.40.50.40">
    <property type="match status" value="1"/>
</dbReference>
<organism evidence="10 11">
    <name type="scientific">Teladorsagia circumcincta</name>
    <name type="common">Brown stomach worm</name>
    <name type="synonym">Ostertagia circumcincta</name>
    <dbReference type="NCBI Taxonomy" id="45464"/>
    <lineage>
        <taxon>Eukaryota</taxon>
        <taxon>Metazoa</taxon>
        <taxon>Ecdysozoa</taxon>
        <taxon>Nematoda</taxon>
        <taxon>Chromadorea</taxon>
        <taxon>Rhabditida</taxon>
        <taxon>Rhabditina</taxon>
        <taxon>Rhabditomorpha</taxon>
        <taxon>Strongyloidea</taxon>
        <taxon>Trichostrongylidae</taxon>
        <taxon>Teladorsagia</taxon>
    </lineage>
</organism>
<dbReference type="Proteomes" id="UP000230423">
    <property type="component" value="Unassembled WGS sequence"/>
</dbReference>
<dbReference type="CDD" id="cd08963">
    <property type="entry name" value="L-asparaginase_I"/>
    <property type="match status" value="1"/>
</dbReference>
<evidence type="ECO:0000259" key="9">
    <source>
        <dbReference type="Pfam" id="PF17763"/>
    </source>
</evidence>
<dbReference type="SMART" id="SM00248">
    <property type="entry name" value="ANK"/>
    <property type="match status" value="2"/>
</dbReference>
<keyword evidence="2" id="KW-0677">Repeat</keyword>
<evidence type="ECO:0000256" key="4">
    <source>
        <dbReference type="ARBA" id="ARBA00023043"/>
    </source>
</evidence>
<dbReference type="EC" id="3.5.1.1" evidence="1"/>
<feature type="domain" description="L-asparaginase N-terminal" evidence="8">
    <location>
        <begin position="51"/>
        <end position="194"/>
    </location>
</feature>
<evidence type="ECO:0000313" key="11">
    <source>
        <dbReference type="Proteomes" id="UP000230423"/>
    </source>
</evidence>
<dbReference type="OrthoDB" id="542841at2759"/>
<dbReference type="SUPFAM" id="SSF53774">
    <property type="entry name" value="Glutaminase/Asparaginase"/>
    <property type="match status" value="1"/>
</dbReference>
<evidence type="ECO:0000256" key="5">
    <source>
        <dbReference type="ARBA" id="ARBA00061199"/>
    </source>
</evidence>
<dbReference type="Pfam" id="PF17763">
    <property type="entry name" value="Asparaginase_C"/>
    <property type="match status" value="1"/>
</dbReference>
<evidence type="ECO:0000259" key="8">
    <source>
        <dbReference type="Pfam" id="PF00710"/>
    </source>
</evidence>
<feature type="repeat" description="ANK" evidence="6">
    <location>
        <begin position="434"/>
        <end position="466"/>
    </location>
</feature>
<accession>A0A2G9TN40</accession>
<dbReference type="InterPro" id="IPR027475">
    <property type="entry name" value="Asparaginase/glutaminase_AS2"/>
</dbReference>
<dbReference type="NCBIfam" id="TIGR00519">
    <property type="entry name" value="asnASE_I"/>
    <property type="match status" value="1"/>
</dbReference>
<reference evidence="10 11" key="1">
    <citation type="submission" date="2015-09" db="EMBL/GenBank/DDBJ databases">
        <title>Draft genome of the parasitic nematode Teladorsagia circumcincta isolate WARC Sus (inbred).</title>
        <authorList>
            <person name="Mitreva M."/>
        </authorList>
    </citation>
    <scope>NUCLEOTIDE SEQUENCE [LARGE SCALE GENOMIC DNA]</scope>
    <source>
        <strain evidence="10 11">S</strain>
    </source>
</reference>
<sequence length="481" mass="53272">YSPKAGYLPQVLRTIPPLNDKKFIEQNFANCLVKPYALPPVRFTDKRVVYWIVEYEPLLDSCDMTFDDWIRIASDIQKAYNNYDGFVVLHGTDTLAYTASALSFMMENLGKPVIITGSQIPVAEVRSDGMENLIGALVVAANLDIPEVCVYFNNKLMRGNRTIKLDNAALEAFDSPNMHPLAKMDIKIKVNYDSIFRSPNVNPFTVHDNLCRDVGLLRIFPSMSIESVRAFLKPPTKGVILQTFGAGNMPTRRKDIIEALTEAINRGCLVVNCSQCVKGQVDVNYATGKVLYDIGVIPGSDMTSEAAMAKMCYVLGKDEWDHETKRMTTASFYKVVVGWGQVALQGVCLRKSCGKTLILEITIKRDLFGYSPLLCAVKAKALPCVIALRDAGGIIDIPPYKLGVDLCLAAAQGDVEQLRCWGAAGSDLSEADYDKRTPLHVAVTHNQLEAVRFLMEKGVDPNAVDEFGDFERAEDWIVSTQ</sequence>
<dbReference type="PROSITE" id="PS51732">
    <property type="entry name" value="ASN_GLN_ASE_3"/>
    <property type="match status" value="1"/>
</dbReference>
<dbReference type="PROSITE" id="PS50088">
    <property type="entry name" value="ANK_REPEAT"/>
    <property type="match status" value="1"/>
</dbReference>
<gene>
    <name evidence="10" type="ORF">TELCIR_19135</name>
</gene>
<dbReference type="FunFam" id="3.40.50.1170:FF:000003">
    <property type="entry name" value="60 kDa lysophospholipase"/>
    <property type="match status" value="1"/>
</dbReference>
<feature type="domain" description="Asparaginase/glutaminase C-terminal" evidence="9">
    <location>
        <begin position="213"/>
        <end position="325"/>
    </location>
</feature>
<proteinExistence type="inferred from homology"/>
<evidence type="ECO:0000256" key="2">
    <source>
        <dbReference type="ARBA" id="ARBA00022737"/>
    </source>
</evidence>
<evidence type="ECO:0000256" key="1">
    <source>
        <dbReference type="ARBA" id="ARBA00012920"/>
    </source>
</evidence>
<name>A0A2G9TN40_TELCI</name>
<dbReference type="InterPro" id="IPR006034">
    <property type="entry name" value="Asparaginase/glutaminase-like"/>
</dbReference>
<dbReference type="SUPFAM" id="SSF48403">
    <property type="entry name" value="Ankyrin repeat"/>
    <property type="match status" value="1"/>
</dbReference>
<dbReference type="GO" id="GO:0004067">
    <property type="term" value="F:asparaginase activity"/>
    <property type="evidence" value="ECO:0007669"/>
    <property type="project" value="UniProtKB-UniRule"/>
</dbReference>
<dbReference type="EMBL" id="KZ357921">
    <property type="protein sequence ID" value="PIO59404.1"/>
    <property type="molecule type" value="Genomic_DNA"/>
</dbReference>
<comment type="similarity">
    <text evidence="5">In the N-terminal section; belongs to the asparaginase 1 family.</text>
</comment>
<dbReference type="Pfam" id="PF00710">
    <property type="entry name" value="Asparaginase"/>
    <property type="match status" value="1"/>
</dbReference>
<keyword evidence="3" id="KW-0378">Hydrolase</keyword>
<dbReference type="InterPro" id="IPR036770">
    <property type="entry name" value="Ankyrin_rpt-contain_sf"/>
</dbReference>
<dbReference type="AlphaFoldDB" id="A0A2G9TN40"/>
<dbReference type="PANTHER" id="PTHR11707:SF28">
    <property type="entry name" value="60 KDA LYSOPHOSPHOLIPASE"/>
    <property type="match status" value="1"/>
</dbReference>
<dbReference type="GO" id="GO:0009066">
    <property type="term" value="P:aspartate family amino acid metabolic process"/>
    <property type="evidence" value="ECO:0007669"/>
    <property type="project" value="UniProtKB-ARBA"/>
</dbReference>
<keyword evidence="4 6" id="KW-0040">ANK repeat</keyword>